<keyword evidence="1" id="KW-0732">Signal</keyword>
<accession>A0A2M4D0C3</accession>
<evidence type="ECO:0000256" key="1">
    <source>
        <dbReference type="SAM" id="SignalP"/>
    </source>
</evidence>
<organism evidence="2">
    <name type="scientific">Anopheles darlingi</name>
    <name type="common">Mosquito</name>
    <dbReference type="NCBI Taxonomy" id="43151"/>
    <lineage>
        <taxon>Eukaryota</taxon>
        <taxon>Metazoa</taxon>
        <taxon>Ecdysozoa</taxon>
        <taxon>Arthropoda</taxon>
        <taxon>Hexapoda</taxon>
        <taxon>Insecta</taxon>
        <taxon>Pterygota</taxon>
        <taxon>Neoptera</taxon>
        <taxon>Endopterygota</taxon>
        <taxon>Diptera</taxon>
        <taxon>Nematocera</taxon>
        <taxon>Culicoidea</taxon>
        <taxon>Culicidae</taxon>
        <taxon>Anophelinae</taxon>
        <taxon>Anopheles</taxon>
    </lineage>
</organism>
<protein>
    <submittedName>
        <fullName evidence="2">Putative secreted protein</fullName>
    </submittedName>
</protein>
<proteinExistence type="predicted"/>
<reference evidence="2" key="1">
    <citation type="submission" date="2018-01" db="EMBL/GenBank/DDBJ databases">
        <title>An insight into the sialome of Amazonian anophelines.</title>
        <authorList>
            <person name="Ribeiro J.M."/>
            <person name="Scarpassa V."/>
            <person name="Calvo E."/>
        </authorList>
    </citation>
    <scope>NUCLEOTIDE SEQUENCE</scope>
</reference>
<evidence type="ECO:0000313" key="2">
    <source>
        <dbReference type="EMBL" id="MBW71007.1"/>
    </source>
</evidence>
<feature type="signal peptide" evidence="1">
    <location>
        <begin position="1"/>
        <end position="18"/>
    </location>
</feature>
<dbReference type="AlphaFoldDB" id="A0A2M4D0C3"/>
<sequence length="73" mass="8462">MRVCVLFWVLDTLTKAPTAPSLASQPSGTNTPSNIHKLLFRRGNHRSVPYRRRRRLRFRFRMSSGRSRTTSSS</sequence>
<feature type="chain" id="PRO_5014811590" evidence="1">
    <location>
        <begin position="19"/>
        <end position="73"/>
    </location>
</feature>
<dbReference type="EMBL" id="GGFL01006829">
    <property type="protein sequence ID" value="MBW71007.1"/>
    <property type="molecule type" value="Transcribed_RNA"/>
</dbReference>
<name>A0A2M4D0C3_ANODA</name>